<feature type="transmembrane region" description="Helical" evidence="9">
    <location>
        <begin position="241"/>
        <end position="261"/>
    </location>
</feature>
<dbReference type="SUPFAM" id="SSF103473">
    <property type="entry name" value="MFS general substrate transporter"/>
    <property type="match status" value="1"/>
</dbReference>
<feature type="transmembrane region" description="Helical" evidence="9">
    <location>
        <begin position="193"/>
        <end position="212"/>
    </location>
</feature>
<keyword evidence="14" id="KW-1185">Reference proteome</keyword>
<feature type="transmembrane region" description="Helical" evidence="9">
    <location>
        <begin position="368"/>
        <end position="389"/>
    </location>
</feature>
<dbReference type="InterPro" id="IPR051084">
    <property type="entry name" value="H+-coupled_symporters"/>
</dbReference>
<feature type="transmembrane region" description="Helical" evidence="9">
    <location>
        <begin position="155"/>
        <end position="181"/>
    </location>
</feature>
<evidence type="ECO:0000313" key="13">
    <source>
        <dbReference type="Proteomes" id="UP000070258"/>
    </source>
</evidence>
<dbReference type="PANTHER" id="PTHR43528">
    <property type="entry name" value="ALPHA-KETOGLUTARATE PERMEASE"/>
    <property type="match status" value="1"/>
</dbReference>
<dbReference type="InterPro" id="IPR005829">
    <property type="entry name" value="Sugar_transporter_CS"/>
</dbReference>
<feature type="transmembrane region" description="Helical" evidence="9">
    <location>
        <begin position="313"/>
        <end position="329"/>
    </location>
</feature>
<evidence type="ECO:0000256" key="1">
    <source>
        <dbReference type="ARBA" id="ARBA00004651"/>
    </source>
</evidence>
<evidence type="ECO:0000256" key="6">
    <source>
        <dbReference type="ARBA" id="ARBA00022847"/>
    </source>
</evidence>
<dbReference type="PROSITE" id="PS50850">
    <property type="entry name" value="MFS"/>
    <property type="match status" value="1"/>
</dbReference>
<evidence type="ECO:0000313" key="11">
    <source>
        <dbReference type="EMBL" id="KXP01328.1"/>
    </source>
</evidence>
<dbReference type="Proteomes" id="UP000070258">
    <property type="component" value="Unassembled WGS sequence"/>
</dbReference>
<evidence type="ECO:0000256" key="2">
    <source>
        <dbReference type="ARBA" id="ARBA00008240"/>
    </source>
</evidence>
<protein>
    <recommendedName>
        <fullName evidence="10">Major facilitator superfamily (MFS) profile domain-containing protein</fullName>
    </recommendedName>
</protein>
<name>A0A138AXB4_9ACTN</name>
<dbReference type="Gene3D" id="1.20.1250.20">
    <property type="entry name" value="MFS general substrate transporter like domains"/>
    <property type="match status" value="1"/>
</dbReference>
<dbReference type="Pfam" id="PF07690">
    <property type="entry name" value="MFS_1"/>
    <property type="match status" value="1"/>
</dbReference>
<evidence type="ECO:0000256" key="9">
    <source>
        <dbReference type="SAM" id="Phobius"/>
    </source>
</evidence>
<dbReference type="GO" id="GO:0005886">
    <property type="term" value="C:plasma membrane"/>
    <property type="evidence" value="ECO:0007669"/>
    <property type="project" value="UniProtKB-SubCell"/>
</dbReference>
<reference evidence="11 14" key="3">
    <citation type="submission" date="2016-02" db="EMBL/GenBank/DDBJ databases">
        <authorList>
            <person name="Teng J.L."/>
            <person name="Tang Y."/>
            <person name="Huang Y."/>
            <person name="Guo F."/>
            <person name="Wei W."/>
            <person name="Chen J.H."/>
            <person name="Wong S.Y."/>
            <person name="Lau S.K."/>
            <person name="Woo P.C."/>
        </authorList>
    </citation>
    <scope>NUCLEOTIDE SEQUENCE [LARGE SCALE GENOMIC DNA]</scope>
    <source>
        <strain evidence="11 14">JCM 13375</strain>
    </source>
</reference>
<dbReference type="InterPro" id="IPR020846">
    <property type="entry name" value="MFS_dom"/>
</dbReference>
<reference evidence="12" key="2">
    <citation type="submission" date="2016-02" db="EMBL/GenBank/DDBJ databases">
        <authorList>
            <person name="Teng J.L."/>
            <person name="Yang Y."/>
            <person name="Huang Y."/>
            <person name="Guo F."/>
            <person name="Wei W."/>
            <person name="Chen J.H."/>
            <person name="Wong S.Y."/>
            <person name="Lau S.K."/>
            <person name="Woo P.C."/>
        </authorList>
    </citation>
    <scope>NUCLEOTIDE SEQUENCE</scope>
    <source>
        <strain evidence="12">JCM 15929</strain>
    </source>
</reference>
<evidence type="ECO:0000256" key="7">
    <source>
        <dbReference type="ARBA" id="ARBA00022989"/>
    </source>
</evidence>
<feature type="transmembrane region" description="Helical" evidence="9">
    <location>
        <begin position="20"/>
        <end position="45"/>
    </location>
</feature>
<dbReference type="Proteomes" id="UP000070409">
    <property type="component" value="Unassembled WGS sequence"/>
</dbReference>
<dbReference type="RefSeq" id="WP_068569653.1">
    <property type="nucleotide sequence ID" value="NZ_LSRE01000001.1"/>
</dbReference>
<dbReference type="InterPro" id="IPR036259">
    <property type="entry name" value="MFS_trans_sf"/>
</dbReference>
<keyword evidence="7 9" id="KW-1133">Transmembrane helix</keyword>
<gene>
    <name evidence="12" type="ORF">AXK60_03800</name>
    <name evidence="11" type="ORF">AXK61_00450</name>
</gene>
<feature type="transmembrane region" description="Helical" evidence="9">
    <location>
        <begin position="113"/>
        <end position="134"/>
    </location>
</feature>
<keyword evidence="3" id="KW-0813">Transport</keyword>
<keyword evidence="5 9" id="KW-0812">Transmembrane</keyword>
<feature type="transmembrane region" description="Helical" evidence="9">
    <location>
        <begin position="57"/>
        <end position="76"/>
    </location>
</feature>
<dbReference type="EMBL" id="LSRF01000001">
    <property type="protein sequence ID" value="KXP14996.1"/>
    <property type="molecule type" value="Genomic_DNA"/>
</dbReference>
<dbReference type="OrthoDB" id="9066401at2"/>
<dbReference type="PROSITE" id="PS00216">
    <property type="entry name" value="SUGAR_TRANSPORT_1"/>
    <property type="match status" value="1"/>
</dbReference>
<keyword evidence="6" id="KW-0769">Symport</keyword>
<dbReference type="EMBL" id="LSRE01000001">
    <property type="protein sequence ID" value="KXP01328.1"/>
    <property type="molecule type" value="Genomic_DNA"/>
</dbReference>
<dbReference type="GO" id="GO:0015293">
    <property type="term" value="F:symporter activity"/>
    <property type="evidence" value="ECO:0007669"/>
    <property type="project" value="UniProtKB-KW"/>
</dbReference>
<evidence type="ECO:0000313" key="14">
    <source>
        <dbReference type="Proteomes" id="UP000070409"/>
    </source>
</evidence>
<dbReference type="PANTHER" id="PTHR43528:SF1">
    <property type="entry name" value="ALPHA-KETOGLUTARATE PERMEASE"/>
    <property type="match status" value="1"/>
</dbReference>
<evidence type="ECO:0000256" key="8">
    <source>
        <dbReference type="ARBA" id="ARBA00023136"/>
    </source>
</evidence>
<reference evidence="13" key="1">
    <citation type="submission" date="2016-02" db="EMBL/GenBank/DDBJ databases">
        <authorList>
            <person name="Wen L."/>
            <person name="He K."/>
            <person name="Yang H."/>
        </authorList>
    </citation>
    <scope>NUCLEOTIDE SEQUENCE [LARGE SCALE GENOMIC DNA]</scope>
    <source>
        <strain evidence="13">JCM 15929</strain>
    </source>
</reference>
<feature type="transmembrane region" description="Helical" evidence="9">
    <location>
        <begin position="335"/>
        <end position="356"/>
    </location>
</feature>
<dbReference type="STRING" id="239498.AXK60_03800"/>
<evidence type="ECO:0000256" key="4">
    <source>
        <dbReference type="ARBA" id="ARBA00022475"/>
    </source>
</evidence>
<feature type="transmembrane region" description="Helical" evidence="9">
    <location>
        <begin position="401"/>
        <end position="420"/>
    </location>
</feature>
<feature type="transmembrane region" description="Helical" evidence="9">
    <location>
        <begin position="88"/>
        <end position="107"/>
    </location>
</feature>
<evidence type="ECO:0000256" key="5">
    <source>
        <dbReference type="ARBA" id="ARBA00022692"/>
    </source>
</evidence>
<evidence type="ECO:0000259" key="10">
    <source>
        <dbReference type="PROSITE" id="PS50850"/>
    </source>
</evidence>
<sequence>MTTQLEKAAAPRRARSRKELAASTVGSIVESYDWNMYAVLAPFFATTVFGGGGGKLLAAYAGFAVGFLARPIGSVVIGRFSDKYGRRLGLTLSMSLIAAASLGIALLPSASMIGVWAGVLAVLLRLVQGLAYGGETPTVAAYVTEAAPRDSRWRFSAISYGGIVIGSLLSFGTIAVMYAVFGKDGLSNGGWRWGFIAAALIGLLAIWVRSFAPETESFEKMSAEHGTKRPPISSVFREHRWACLALLAFTISTTVPFYFALVYLPVYADNIGAAQKASASSFMTIVLAVVLVAMLSLGALADRIGPLKVLRTGYILQIVLTLPLILAMRSHVLPFWVTALILGVMVAPMLMVTNVYGGLLFPTALRAVGGGIVTAAAVAIFGGTFPLLAEWLHENGGYAVLPFYVTAVAVIGLAGTFAAVRARTFTDALSTDSNGATR</sequence>
<accession>A0A138AXB4</accession>
<organism evidence="12 13">
    <name type="scientific">Tsukamurella pseudospumae</name>
    <dbReference type="NCBI Taxonomy" id="239498"/>
    <lineage>
        <taxon>Bacteria</taxon>
        <taxon>Bacillati</taxon>
        <taxon>Actinomycetota</taxon>
        <taxon>Actinomycetes</taxon>
        <taxon>Mycobacteriales</taxon>
        <taxon>Tsukamurellaceae</taxon>
        <taxon>Tsukamurella</taxon>
    </lineage>
</organism>
<keyword evidence="4" id="KW-1003">Cell membrane</keyword>
<feature type="domain" description="Major facilitator superfamily (MFS) profile" evidence="10">
    <location>
        <begin position="19"/>
        <end position="424"/>
    </location>
</feature>
<dbReference type="AlphaFoldDB" id="A0A138AXB4"/>
<proteinExistence type="inferred from homology"/>
<comment type="subcellular location">
    <subcellularLocation>
        <location evidence="1">Cell membrane</location>
        <topology evidence="1">Multi-pass membrane protein</topology>
    </subcellularLocation>
</comment>
<keyword evidence="8 9" id="KW-0472">Membrane</keyword>
<evidence type="ECO:0000313" key="12">
    <source>
        <dbReference type="EMBL" id="KXP14996.1"/>
    </source>
</evidence>
<comment type="similarity">
    <text evidence="2">Belongs to the major facilitator superfamily. Metabolite:H+ Symporter (MHS) family (TC 2.A.1.6) family.</text>
</comment>
<evidence type="ECO:0000256" key="3">
    <source>
        <dbReference type="ARBA" id="ARBA00022448"/>
    </source>
</evidence>
<feature type="transmembrane region" description="Helical" evidence="9">
    <location>
        <begin position="281"/>
        <end position="301"/>
    </location>
</feature>
<dbReference type="InterPro" id="IPR011701">
    <property type="entry name" value="MFS"/>
</dbReference>
<dbReference type="PROSITE" id="PS00217">
    <property type="entry name" value="SUGAR_TRANSPORT_2"/>
    <property type="match status" value="1"/>
</dbReference>
<comment type="caution">
    <text evidence="12">The sequence shown here is derived from an EMBL/GenBank/DDBJ whole genome shotgun (WGS) entry which is preliminary data.</text>
</comment>